<evidence type="ECO:0000256" key="2">
    <source>
        <dbReference type="ARBA" id="ARBA00004496"/>
    </source>
</evidence>
<evidence type="ECO:0000256" key="11">
    <source>
        <dbReference type="ARBA" id="ARBA00030399"/>
    </source>
</evidence>
<evidence type="ECO:0000256" key="1">
    <source>
        <dbReference type="ARBA" id="ARBA00002724"/>
    </source>
</evidence>
<evidence type="ECO:0000256" key="4">
    <source>
        <dbReference type="ARBA" id="ARBA00012140"/>
    </source>
</evidence>
<dbReference type="EC" id="2.1.1.176" evidence="4"/>
<evidence type="ECO:0000256" key="12">
    <source>
        <dbReference type="ARBA" id="ARBA00031088"/>
    </source>
</evidence>
<protein>
    <recommendedName>
        <fullName evidence="4">16S rRNA (cytosine(967)-C(5))-methyltransferase</fullName>
        <ecNumber evidence="4">2.1.1.176</ecNumber>
    </recommendedName>
    <alternativeName>
        <fullName evidence="11">16S rRNA m5C967 methyltransferase</fullName>
    </alternativeName>
    <alternativeName>
        <fullName evidence="12">rRNA (cytosine-C(5)-)-methyltransferase RsmB</fullName>
    </alternativeName>
</protein>
<dbReference type="PRINTS" id="PR02008">
    <property type="entry name" value="RCMTFAMILY"/>
</dbReference>
<evidence type="ECO:0000256" key="13">
    <source>
        <dbReference type="ARBA" id="ARBA00047283"/>
    </source>
</evidence>
<evidence type="ECO:0000256" key="9">
    <source>
        <dbReference type="ARBA" id="ARBA00022691"/>
    </source>
</evidence>
<gene>
    <name evidence="16" type="primary">rsmB</name>
    <name evidence="16" type="ORF">V3330_18090</name>
</gene>
<evidence type="ECO:0000256" key="6">
    <source>
        <dbReference type="ARBA" id="ARBA00022552"/>
    </source>
</evidence>
<comment type="catalytic activity">
    <reaction evidence="13">
        <text>cytidine(967) in 16S rRNA + S-adenosyl-L-methionine = 5-methylcytidine(967) in 16S rRNA + S-adenosyl-L-homocysteine + H(+)</text>
        <dbReference type="Rhea" id="RHEA:42748"/>
        <dbReference type="Rhea" id="RHEA-COMP:10219"/>
        <dbReference type="Rhea" id="RHEA-COMP:10220"/>
        <dbReference type="ChEBI" id="CHEBI:15378"/>
        <dbReference type="ChEBI" id="CHEBI:57856"/>
        <dbReference type="ChEBI" id="CHEBI:59789"/>
        <dbReference type="ChEBI" id="CHEBI:74483"/>
        <dbReference type="ChEBI" id="CHEBI:82748"/>
        <dbReference type="EC" id="2.1.1.176"/>
    </reaction>
</comment>
<dbReference type="AlphaFoldDB" id="A0AAW9RGX2"/>
<sequence>MKRSGGARLAAVRALADVLDEHRFLGDSPALDGGDPRERAQARHWAYGVLRWYTALDWLAGQLLSRPLRRKDRDIRRLVLLGLFQLWQDRTAEHAAIHETAECARRLGKPWAVGLINAVLRRFQREKDDWLQRLEASDQRWAHPSWLLRRLQAEWPNDWEAIVTANNQQPPLWLRHNRQGPPLEDVITGLEAAGFAVVRHPHLPDALRVEPAAPVQDLPGFTAGHLSVQDPAAQFAAGLLDVQDGMRVLDACAAPGGKTAHLLERHPNLVLTALDLQPGRLEQVRENLDRLRLRCTLLAADAAVPDAWWDGEAFDRILLDAPCSASGVIRRHPEIRHLRDAGQIGSAVELQARLLQRLWPLLAPGGILVYATCSVFKDENSHQIRGFLAETRDAEELPPAVDWGRAEPHGRQILPGEADMDGFYYAVLRKRGA</sequence>
<proteinExistence type="inferred from homology"/>
<dbReference type="Pfam" id="PF22458">
    <property type="entry name" value="RsmF-B_ferredox"/>
    <property type="match status" value="1"/>
</dbReference>
<evidence type="ECO:0000256" key="3">
    <source>
        <dbReference type="ARBA" id="ARBA00007494"/>
    </source>
</evidence>
<dbReference type="GO" id="GO:0070475">
    <property type="term" value="P:rRNA base methylation"/>
    <property type="evidence" value="ECO:0007669"/>
    <property type="project" value="TreeGrafter"/>
</dbReference>
<evidence type="ECO:0000313" key="16">
    <source>
        <dbReference type="EMBL" id="MEJ8569543.1"/>
    </source>
</evidence>
<feature type="binding site" evidence="14">
    <location>
        <begin position="252"/>
        <end position="258"/>
    </location>
    <ligand>
        <name>S-adenosyl-L-methionine</name>
        <dbReference type="ChEBI" id="CHEBI:59789"/>
    </ligand>
</feature>
<feature type="domain" description="SAM-dependent MTase RsmB/NOP-type" evidence="15">
    <location>
        <begin position="162"/>
        <end position="431"/>
    </location>
</feature>
<feature type="active site" description="Nucleophile" evidence="14">
    <location>
        <position position="373"/>
    </location>
</feature>
<dbReference type="Gene3D" id="1.10.287.730">
    <property type="entry name" value="Helix hairpin bin"/>
    <property type="match status" value="1"/>
</dbReference>
<comment type="similarity">
    <text evidence="3 14">Belongs to the class I-like SAM-binding methyltransferase superfamily. RsmB/NOP family.</text>
</comment>
<evidence type="ECO:0000256" key="7">
    <source>
        <dbReference type="ARBA" id="ARBA00022603"/>
    </source>
</evidence>
<dbReference type="InterPro" id="IPR006027">
    <property type="entry name" value="NusB_RsmB_TIM44"/>
</dbReference>
<accession>A0AAW9RGX2</accession>
<dbReference type="Gene3D" id="1.10.940.10">
    <property type="entry name" value="NusB-like"/>
    <property type="match status" value="1"/>
</dbReference>
<dbReference type="SUPFAM" id="SSF53335">
    <property type="entry name" value="S-adenosyl-L-methionine-dependent methyltransferases"/>
    <property type="match status" value="1"/>
</dbReference>
<keyword evidence="8 14" id="KW-0808">Transferase</keyword>
<dbReference type="InterPro" id="IPR035926">
    <property type="entry name" value="NusB-like_sf"/>
</dbReference>
<feature type="binding site" evidence="14">
    <location>
        <position position="275"/>
    </location>
    <ligand>
        <name>S-adenosyl-L-methionine</name>
        <dbReference type="ChEBI" id="CHEBI:59789"/>
    </ligand>
</feature>
<keyword evidence="6" id="KW-0698">rRNA processing</keyword>
<dbReference type="Pfam" id="PF01189">
    <property type="entry name" value="Methyltr_RsmB-F"/>
    <property type="match status" value="1"/>
</dbReference>
<evidence type="ECO:0000256" key="8">
    <source>
        <dbReference type="ARBA" id="ARBA00022679"/>
    </source>
</evidence>
<dbReference type="InterPro" id="IPR054728">
    <property type="entry name" value="RsmB-like_ferredoxin"/>
</dbReference>
<dbReference type="GO" id="GO:0006355">
    <property type="term" value="P:regulation of DNA-templated transcription"/>
    <property type="evidence" value="ECO:0007669"/>
    <property type="project" value="InterPro"/>
</dbReference>
<keyword evidence="7 14" id="KW-0489">Methyltransferase</keyword>
<organism evidence="16 17">
    <name type="scientific">Elongatibacter sediminis</name>
    <dbReference type="NCBI Taxonomy" id="3119006"/>
    <lineage>
        <taxon>Bacteria</taxon>
        <taxon>Pseudomonadati</taxon>
        <taxon>Pseudomonadota</taxon>
        <taxon>Gammaproteobacteria</taxon>
        <taxon>Chromatiales</taxon>
        <taxon>Wenzhouxiangellaceae</taxon>
        <taxon>Elongatibacter</taxon>
    </lineage>
</organism>
<comment type="subcellular location">
    <subcellularLocation>
        <location evidence="2">Cytoplasm</location>
    </subcellularLocation>
</comment>
<evidence type="ECO:0000256" key="5">
    <source>
        <dbReference type="ARBA" id="ARBA00022490"/>
    </source>
</evidence>
<dbReference type="Gene3D" id="3.30.70.1170">
    <property type="entry name" value="Sun protein, domain 3"/>
    <property type="match status" value="1"/>
</dbReference>
<dbReference type="InterPro" id="IPR049560">
    <property type="entry name" value="MeTrfase_RsmB-F_NOP2_cat"/>
</dbReference>
<reference evidence="16 17" key="1">
    <citation type="submission" date="2024-02" db="EMBL/GenBank/DDBJ databases">
        <title>A novel Wenzhouxiangellaceae bacterium, isolated from coastal sediments.</title>
        <authorList>
            <person name="Du Z.-J."/>
            <person name="Ye Y.-Q."/>
            <person name="Zhang X.-Y."/>
        </authorList>
    </citation>
    <scope>NUCLEOTIDE SEQUENCE [LARGE SCALE GENOMIC DNA]</scope>
    <source>
        <strain evidence="16 17">CH-27</strain>
    </source>
</reference>
<dbReference type="PROSITE" id="PS01153">
    <property type="entry name" value="NOL1_NOP2_SUN"/>
    <property type="match status" value="1"/>
</dbReference>
<feature type="binding site" evidence="14">
    <location>
        <position position="320"/>
    </location>
    <ligand>
        <name>S-adenosyl-L-methionine</name>
        <dbReference type="ChEBI" id="CHEBI:59789"/>
    </ligand>
</feature>
<keyword evidence="10 14" id="KW-0694">RNA-binding</keyword>
<dbReference type="InterPro" id="IPR023267">
    <property type="entry name" value="RCMT"/>
</dbReference>
<dbReference type="PANTHER" id="PTHR22807:SF61">
    <property type="entry name" value="NOL1_NOP2_SUN FAMILY PROTEIN _ ANTITERMINATION NUSB DOMAIN-CONTAINING PROTEIN"/>
    <property type="match status" value="1"/>
</dbReference>
<dbReference type="InterPro" id="IPR001678">
    <property type="entry name" value="MeTrfase_RsmB-F_NOP2_dom"/>
</dbReference>
<dbReference type="InterPro" id="IPR029063">
    <property type="entry name" value="SAM-dependent_MTases_sf"/>
</dbReference>
<evidence type="ECO:0000313" key="17">
    <source>
        <dbReference type="Proteomes" id="UP001359886"/>
    </source>
</evidence>
<dbReference type="RefSeq" id="WP_354696866.1">
    <property type="nucleotide sequence ID" value="NZ_JAZHOG010000015.1"/>
</dbReference>
<dbReference type="Gene3D" id="3.40.50.150">
    <property type="entry name" value="Vaccinia Virus protein VP39"/>
    <property type="match status" value="1"/>
</dbReference>
<dbReference type="InterPro" id="IPR004573">
    <property type="entry name" value="rRNA_ssu_MeTfrase_B"/>
</dbReference>
<dbReference type="EMBL" id="JAZHOG010000015">
    <property type="protein sequence ID" value="MEJ8569543.1"/>
    <property type="molecule type" value="Genomic_DNA"/>
</dbReference>
<comment type="function">
    <text evidence="1">Specifically methylates the cytosine at position 967 (m5C967) of 16S rRNA.</text>
</comment>
<keyword evidence="5" id="KW-0963">Cytoplasm</keyword>
<dbReference type="SUPFAM" id="SSF48013">
    <property type="entry name" value="NusB-like"/>
    <property type="match status" value="1"/>
</dbReference>
<dbReference type="GO" id="GO:0009383">
    <property type="term" value="F:rRNA (cytosine-C5-)-methyltransferase activity"/>
    <property type="evidence" value="ECO:0007669"/>
    <property type="project" value="TreeGrafter"/>
</dbReference>
<dbReference type="FunFam" id="3.40.50.150:FF:000022">
    <property type="entry name" value="Ribosomal RNA small subunit methyltransferase B"/>
    <property type="match status" value="1"/>
</dbReference>
<evidence type="ECO:0000259" key="15">
    <source>
        <dbReference type="PROSITE" id="PS51686"/>
    </source>
</evidence>
<keyword evidence="17" id="KW-1185">Reference proteome</keyword>
<feature type="binding site" evidence="14">
    <location>
        <position position="301"/>
    </location>
    <ligand>
        <name>S-adenosyl-L-methionine</name>
        <dbReference type="ChEBI" id="CHEBI:59789"/>
    </ligand>
</feature>
<keyword evidence="9 14" id="KW-0949">S-adenosyl-L-methionine</keyword>
<dbReference type="NCBIfam" id="TIGR00563">
    <property type="entry name" value="rsmB"/>
    <property type="match status" value="1"/>
</dbReference>
<comment type="caution">
    <text evidence="16">The sequence shown here is derived from an EMBL/GenBank/DDBJ whole genome shotgun (WGS) entry which is preliminary data.</text>
</comment>
<dbReference type="GO" id="GO:0005829">
    <property type="term" value="C:cytosol"/>
    <property type="evidence" value="ECO:0007669"/>
    <property type="project" value="TreeGrafter"/>
</dbReference>
<dbReference type="PANTHER" id="PTHR22807">
    <property type="entry name" value="NOP2 YEAST -RELATED NOL1/NOP2/FMU SUN DOMAIN-CONTAINING"/>
    <property type="match status" value="1"/>
</dbReference>
<dbReference type="GO" id="GO:0003723">
    <property type="term" value="F:RNA binding"/>
    <property type="evidence" value="ECO:0007669"/>
    <property type="project" value="UniProtKB-UniRule"/>
</dbReference>
<name>A0AAW9RGX2_9GAMM</name>
<evidence type="ECO:0000256" key="10">
    <source>
        <dbReference type="ARBA" id="ARBA00022884"/>
    </source>
</evidence>
<dbReference type="Proteomes" id="UP001359886">
    <property type="component" value="Unassembled WGS sequence"/>
</dbReference>
<dbReference type="InterPro" id="IPR018314">
    <property type="entry name" value="RsmB/NOL1/NOP2-like_CS"/>
</dbReference>
<evidence type="ECO:0000256" key="14">
    <source>
        <dbReference type="PROSITE-ProRule" id="PRU01023"/>
    </source>
</evidence>
<dbReference type="CDD" id="cd02440">
    <property type="entry name" value="AdoMet_MTases"/>
    <property type="match status" value="1"/>
</dbReference>
<dbReference type="NCBIfam" id="NF008149">
    <property type="entry name" value="PRK10901.1"/>
    <property type="match status" value="1"/>
</dbReference>
<dbReference type="Pfam" id="PF01029">
    <property type="entry name" value="NusB"/>
    <property type="match status" value="1"/>
</dbReference>
<dbReference type="PROSITE" id="PS51686">
    <property type="entry name" value="SAM_MT_RSMB_NOP"/>
    <property type="match status" value="1"/>
</dbReference>